<keyword evidence="1" id="KW-0175">Coiled coil</keyword>
<keyword evidence="5" id="KW-1185">Reference proteome</keyword>
<evidence type="ECO:0000259" key="3">
    <source>
        <dbReference type="PROSITE" id="PS50010"/>
    </source>
</evidence>
<dbReference type="PANTHER" id="PTHR46572">
    <property type="entry name" value="RHO1 GDP-GTP EXCHANGE PROTEIN 1-RELATED"/>
    <property type="match status" value="1"/>
</dbReference>
<protein>
    <recommendedName>
        <fullName evidence="3">DH domain-containing protein</fullName>
    </recommendedName>
</protein>
<organism evidence="4 5">
    <name type="scientific">Pseudopithomyces chartarum</name>
    <dbReference type="NCBI Taxonomy" id="1892770"/>
    <lineage>
        <taxon>Eukaryota</taxon>
        <taxon>Fungi</taxon>
        <taxon>Dikarya</taxon>
        <taxon>Ascomycota</taxon>
        <taxon>Pezizomycotina</taxon>
        <taxon>Dothideomycetes</taxon>
        <taxon>Pleosporomycetidae</taxon>
        <taxon>Pleosporales</taxon>
        <taxon>Massarineae</taxon>
        <taxon>Didymosphaeriaceae</taxon>
        <taxon>Pseudopithomyces</taxon>
    </lineage>
</organism>
<feature type="domain" description="DH" evidence="3">
    <location>
        <begin position="457"/>
        <end position="645"/>
    </location>
</feature>
<dbReference type="SUPFAM" id="SSF48065">
    <property type="entry name" value="DBL homology domain (DH-domain)"/>
    <property type="match status" value="1"/>
</dbReference>
<feature type="compositionally biased region" description="Low complexity" evidence="2">
    <location>
        <begin position="373"/>
        <end position="383"/>
    </location>
</feature>
<evidence type="ECO:0000256" key="2">
    <source>
        <dbReference type="SAM" id="MobiDB-lite"/>
    </source>
</evidence>
<dbReference type="Pfam" id="PF00621">
    <property type="entry name" value="RhoGEF"/>
    <property type="match status" value="1"/>
</dbReference>
<dbReference type="InterPro" id="IPR052233">
    <property type="entry name" value="Rho-type_GEFs"/>
</dbReference>
<evidence type="ECO:0000313" key="4">
    <source>
        <dbReference type="EMBL" id="KAK3202074.1"/>
    </source>
</evidence>
<dbReference type="EMBL" id="WVTA01000014">
    <property type="protein sequence ID" value="KAK3202074.1"/>
    <property type="molecule type" value="Genomic_DNA"/>
</dbReference>
<evidence type="ECO:0000313" key="5">
    <source>
        <dbReference type="Proteomes" id="UP001280581"/>
    </source>
</evidence>
<dbReference type="InterPro" id="IPR035899">
    <property type="entry name" value="DBL_dom_sf"/>
</dbReference>
<dbReference type="AlphaFoldDB" id="A0AAN6LPC7"/>
<feature type="coiled-coil region" evidence="1">
    <location>
        <begin position="599"/>
        <end position="648"/>
    </location>
</feature>
<proteinExistence type="predicted"/>
<dbReference type="Gene3D" id="1.20.900.10">
    <property type="entry name" value="Dbl homology (DH) domain"/>
    <property type="match status" value="1"/>
</dbReference>
<dbReference type="PANTHER" id="PTHR46572:SF1">
    <property type="entry name" value="RHO1 GUANINE NUCLEOTIDE EXCHANGE FACTOR TUS1"/>
    <property type="match status" value="1"/>
</dbReference>
<dbReference type="SMART" id="SM00325">
    <property type="entry name" value="RhoGEF"/>
    <property type="match status" value="1"/>
</dbReference>
<sequence>MEPISGALGMIAAIPQCIEAAKQLYDLRERFEQASMLITAIYTESMVVAASLSQIQNLLLGATLQNKPDIRDTLDKALTGCWVVYQCLDEEVQELNSKMDVNDLRKRDRARFLLKEANFKDLLQQIRGQQSALGLLIQGLQMESLSDMHRLIGDNSAKLDHIARRSNTLRQKHPNIKVPESIIDQDSIHEARSIFGDAEFAFDDEVVNSKAYRRAMAQAEARVCMKSTQSDAETLPGDLIRLKDDPSEAQTDFDAAAMDMETLMLQVDDAIESHSTSQQRDPQEAAESDFLDDLEKSLLPFMPPVSLAPKPAVLVTKAEPTQPKPMPDESIMTTETTDSTLVASVSQESDLIPVQPPDELDGEKPPPLPPRRPSSFLAAANSSNSSELKKASSWEDIFAPLSNTSSLSLTDPSAIGTSRQLSETPKPLPLLVKKSSNLQPVGSDSEETSDSARGTINPDDVWTSVRVEEETYIARLNILRTTFHDAVVSQWPALEKHLEAIILVERLVPYHQEYICDPLKEKMSSQSSNGDPRVFSVWASKAYKVLKEYSQRYPHALYALRLTQTQDKKFDSYIENLGLGLSYPGKNWEDYLALPITQLESYTMKLQSLNKHVQECSENFSPKEQRRLKDALAILQRLREQCSGLQAQSIGQEELQNLYRRIHSVDTKLLDMLEIFAADRKIVLQAPLAIKLNGHGQWKSVHIVLLDNYLFWGKVKQLGDRKLKERKGDSILLVDQPTPVSHIAIRLPVDVRKAHKTSYLDELPRGTTLYELYVDVVKSQSSFTTHVLGIFSYDDRNSWYQKLDEVAGSKPPQFSH</sequence>
<comment type="caution">
    <text evidence="4">The sequence shown here is derived from an EMBL/GenBank/DDBJ whole genome shotgun (WGS) entry which is preliminary data.</text>
</comment>
<feature type="region of interest" description="Disordered" evidence="2">
    <location>
        <begin position="341"/>
        <end position="383"/>
    </location>
</feature>
<dbReference type="PROSITE" id="PS50010">
    <property type="entry name" value="DH_2"/>
    <property type="match status" value="1"/>
</dbReference>
<reference evidence="4 5" key="1">
    <citation type="submission" date="2021-02" db="EMBL/GenBank/DDBJ databases">
        <title>Genome assembly of Pseudopithomyces chartarum.</title>
        <authorList>
            <person name="Jauregui R."/>
            <person name="Singh J."/>
            <person name="Voisey C."/>
        </authorList>
    </citation>
    <scope>NUCLEOTIDE SEQUENCE [LARGE SCALE GENOMIC DNA]</scope>
    <source>
        <strain evidence="4 5">AGR01</strain>
    </source>
</reference>
<gene>
    <name evidence="4" type="ORF">GRF29_161g76804</name>
</gene>
<accession>A0AAN6LPC7</accession>
<feature type="region of interest" description="Disordered" evidence="2">
    <location>
        <begin position="408"/>
        <end position="456"/>
    </location>
</feature>
<evidence type="ECO:0000256" key="1">
    <source>
        <dbReference type="SAM" id="Coils"/>
    </source>
</evidence>
<feature type="compositionally biased region" description="Polar residues" evidence="2">
    <location>
        <begin position="408"/>
        <end position="423"/>
    </location>
</feature>
<dbReference type="SUPFAM" id="SSF50729">
    <property type="entry name" value="PH domain-like"/>
    <property type="match status" value="1"/>
</dbReference>
<dbReference type="InterPro" id="IPR000219">
    <property type="entry name" value="DH_dom"/>
</dbReference>
<dbReference type="Proteomes" id="UP001280581">
    <property type="component" value="Unassembled WGS sequence"/>
</dbReference>
<dbReference type="GO" id="GO:0005085">
    <property type="term" value="F:guanyl-nucleotide exchange factor activity"/>
    <property type="evidence" value="ECO:0007669"/>
    <property type="project" value="InterPro"/>
</dbReference>
<name>A0AAN6LPC7_9PLEO</name>